<organism evidence="2 3">
    <name type="scientific">Timema podura</name>
    <name type="common">Walking stick</name>
    <dbReference type="NCBI Taxonomy" id="61482"/>
    <lineage>
        <taxon>Eukaryota</taxon>
        <taxon>Metazoa</taxon>
        <taxon>Ecdysozoa</taxon>
        <taxon>Arthropoda</taxon>
        <taxon>Hexapoda</taxon>
        <taxon>Insecta</taxon>
        <taxon>Pterygota</taxon>
        <taxon>Neoptera</taxon>
        <taxon>Polyneoptera</taxon>
        <taxon>Phasmatodea</taxon>
        <taxon>Timematodea</taxon>
        <taxon>Timematoidea</taxon>
        <taxon>Timematidae</taxon>
        <taxon>Timema</taxon>
    </lineage>
</organism>
<evidence type="ECO:0000256" key="1">
    <source>
        <dbReference type="SAM" id="MobiDB-lite"/>
    </source>
</evidence>
<evidence type="ECO:0000313" key="3">
    <source>
        <dbReference type="Proteomes" id="UP001153148"/>
    </source>
</evidence>
<dbReference type="EMBL" id="CAJPIN010016052">
    <property type="protein sequence ID" value="CAG2061487.1"/>
    <property type="molecule type" value="Genomic_DNA"/>
</dbReference>
<feature type="compositionally biased region" description="Basic and acidic residues" evidence="1">
    <location>
        <begin position="50"/>
        <end position="63"/>
    </location>
</feature>
<evidence type="ECO:0000313" key="2">
    <source>
        <dbReference type="EMBL" id="CAG2061487.1"/>
    </source>
</evidence>
<reference evidence="2" key="1">
    <citation type="submission" date="2021-03" db="EMBL/GenBank/DDBJ databases">
        <authorList>
            <person name="Tran Van P."/>
        </authorList>
    </citation>
    <scope>NUCLEOTIDE SEQUENCE</scope>
</reference>
<sequence>MSFGASSRFTFWEYDLDTANQTFRTTEEVSAREQPVAVGLDRPFGGTASSHDKGPLMVDKDSS</sequence>
<dbReference type="Proteomes" id="UP001153148">
    <property type="component" value="Unassembled WGS sequence"/>
</dbReference>
<name>A0ABN7P0K0_TIMPD</name>
<accession>A0ABN7P0K0</accession>
<comment type="caution">
    <text evidence="2">The sequence shown here is derived from an EMBL/GenBank/DDBJ whole genome shotgun (WGS) entry which is preliminary data.</text>
</comment>
<proteinExistence type="predicted"/>
<feature type="region of interest" description="Disordered" evidence="1">
    <location>
        <begin position="25"/>
        <end position="63"/>
    </location>
</feature>
<keyword evidence="3" id="KW-1185">Reference proteome</keyword>
<protein>
    <submittedName>
        <fullName evidence="2">Uncharacterized protein</fullName>
    </submittedName>
</protein>
<gene>
    <name evidence="2" type="ORF">TPAB3V08_LOCUS8441</name>
</gene>